<dbReference type="AlphaFoldDB" id="A0A154PDR9"/>
<proteinExistence type="predicted"/>
<evidence type="ECO:0000313" key="1">
    <source>
        <dbReference type="EMBL" id="KZC09534.1"/>
    </source>
</evidence>
<sequence length="49" mass="5822">MFETIIRFWQDTIKKSSKLMPQVNLRIVQKQISSAHSELLLLSKDKDEF</sequence>
<name>A0A154PDR9_DUFNO</name>
<evidence type="ECO:0000313" key="2">
    <source>
        <dbReference type="Proteomes" id="UP000076502"/>
    </source>
</evidence>
<dbReference type="EMBL" id="KQ434870">
    <property type="protein sequence ID" value="KZC09534.1"/>
    <property type="molecule type" value="Genomic_DNA"/>
</dbReference>
<dbReference type="Proteomes" id="UP000076502">
    <property type="component" value="Unassembled WGS sequence"/>
</dbReference>
<gene>
    <name evidence="1" type="ORF">WN55_00206</name>
</gene>
<organism evidence="1 2">
    <name type="scientific">Dufourea novaeangliae</name>
    <name type="common">Sweat bee</name>
    <dbReference type="NCBI Taxonomy" id="178035"/>
    <lineage>
        <taxon>Eukaryota</taxon>
        <taxon>Metazoa</taxon>
        <taxon>Ecdysozoa</taxon>
        <taxon>Arthropoda</taxon>
        <taxon>Hexapoda</taxon>
        <taxon>Insecta</taxon>
        <taxon>Pterygota</taxon>
        <taxon>Neoptera</taxon>
        <taxon>Endopterygota</taxon>
        <taxon>Hymenoptera</taxon>
        <taxon>Apocrita</taxon>
        <taxon>Aculeata</taxon>
        <taxon>Apoidea</taxon>
        <taxon>Anthophila</taxon>
        <taxon>Halictidae</taxon>
        <taxon>Rophitinae</taxon>
        <taxon>Dufourea</taxon>
    </lineage>
</organism>
<keyword evidence="2" id="KW-1185">Reference proteome</keyword>
<protein>
    <submittedName>
        <fullName evidence="1">Uncharacterized protein</fullName>
    </submittedName>
</protein>
<reference evidence="1 2" key="1">
    <citation type="submission" date="2015-07" db="EMBL/GenBank/DDBJ databases">
        <title>The genome of Dufourea novaeangliae.</title>
        <authorList>
            <person name="Pan H."/>
            <person name="Kapheim K."/>
        </authorList>
    </citation>
    <scope>NUCLEOTIDE SEQUENCE [LARGE SCALE GENOMIC DNA]</scope>
    <source>
        <strain evidence="1">0120121106</strain>
        <tissue evidence="1">Whole body</tissue>
    </source>
</reference>
<accession>A0A154PDR9</accession>